<proteinExistence type="predicted"/>
<dbReference type="InterPro" id="IPR022601">
    <property type="entry name" value="DUF3160"/>
</dbReference>
<dbReference type="EMBL" id="DAKRPA010000004">
    <property type="protein sequence ID" value="DBA04949.1"/>
    <property type="molecule type" value="Genomic_DNA"/>
</dbReference>
<reference evidence="1" key="1">
    <citation type="submission" date="2022-11" db="EMBL/GenBank/DDBJ databases">
        <authorList>
            <person name="Morgan W.R."/>
            <person name="Tartar A."/>
        </authorList>
    </citation>
    <scope>NUCLEOTIDE SEQUENCE</scope>
    <source>
        <strain evidence="1">ARSEF 373</strain>
    </source>
</reference>
<evidence type="ECO:0000313" key="1">
    <source>
        <dbReference type="EMBL" id="DBA04949.1"/>
    </source>
</evidence>
<keyword evidence="2" id="KW-1185">Reference proteome</keyword>
<gene>
    <name evidence="1" type="ORF">N0F65_006951</name>
</gene>
<dbReference type="Proteomes" id="UP001146120">
    <property type="component" value="Unassembled WGS sequence"/>
</dbReference>
<sequence length="281" mass="31439">MPRTTMAQHAAEFTRHVHNLRTKTQDASALQAYAVSTATKAQVVQTPPLDQCRFFSDFNSNLRIVNLRVQTEVAKAVLTHGKAHVRNIPCARCGGLAYYRLYSDDMPVYITADSILHAWHRSFDDHWPMSTRSKRCSNFKPRSSMDAAFAVLGNDEAADLLLKRMSSSKWTAVVVDAHTDTPSVEYGDPGSILHWDVNFGLFTVDGVTYAGPVFSNYEFVTPINKRLNDDEFAKKLSEVLSPSWATDSYMCDDGGVYDTVATLVRNLFDWFKPITNAVVGK</sequence>
<protein>
    <submittedName>
        <fullName evidence="1">Uncharacterized protein</fullName>
    </submittedName>
</protein>
<dbReference type="AlphaFoldDB" id="A0AAV2ZK96"/>
<comment type="caution">
    <text evidence="1">The sequence shown here is derived from an EMBL/GenBank/DDBJ whole genome shotgun (WGS) entry which is preliminary data.</text>
</comment>
<organism evidence="1 2">
    <name type="scientific">Lagenidium giganteum</name>
    <dbReference type="NCBI Taxonomy" id="4803"/>
    <lineage>
        <taxon>Eukaryota</taxon>
        <taxon>Sar</taxon>
        <taxon>Stramenopiles</taxon>
        <taxon>Oomycota</taxon>
        <taxon>Peronosporomycetes</taxon>
        <taxon>Pythiales</taxon>
        <taxon>Pythiaceae</taxon>
    </lineage>
</organism>
<name>A0AAV2ZK96_9STRA</name>
<dbReference type="Pfam" id="PF11369">
    <property type="entry name" value="DUF3160"/>
    <property type="match status" value="2"/>
</dbReference>
<reference evidence="1" key="2">
    <citation type="journal article" date="2023" name="Microbiol Resour">
        <title>Decontamination and Annotation of the Draft Genome Sequence of the Oomycete Lagenidium giganteum ARSEF 373.</title>
        <authorList>
            <person name="Morgan W.R."/>
            <person name="Tartar A."/>
        </authorList>
    </citation>
    <scope>NUCLEOTIDE SEQUENCE</scope>
    <source>
        <strain evidence="1">ARSEF 373</strain>
    </source>
</reference>
<accession>A0AAV2ZK96</accession>
<evidence type="ECO:0000313" key="2">
    <source>
        <dbReference type="Proteomes" id="UP001146120"/>
    </source>
</evidence>